<feature type="transmembrane region" description="Helical" evidence="1">
    <location>
        <begin position="36"/>
        <end position="54"/>
    </location>
</feature>
<dbReference type="RefSeq" id="WP_161949094.1">
    <property type="nucleotide sequence ID" value="NZ_FOTO01000004.1"/>
</dbReference>
<dbReference type="EMBL" id="FOTO01000004">
    <property type="protein sequence ID" value="SFL66540.1"/>
    <property type="molecule type" value="Genomic_DNA"/>
</dbReference>
<evidence type="ECO:0000313" key="2">
    <source>
        <dbReference type="EMBL" id="SFL66540.1"/>
    </source>
</evidence>
<evidence type="ECO:0000313" key="3">
    <source>
        <dbReference type="Proteomes" id="UP000199581"/>
    </source>
</evidence>
<keyword evidence="1" id="KW-1133">Transmembrane helix</keyword>
<dbReference type="AlphaFoldDB" id="A0A8G2F5V6"/>
<organism evidence="2 3">
    <name type="scientific">Desulfomicrobium norvegicum (strain DSM 1741 / NCIMB 8310)</name>
    <name type="common">Desulfovibrio baculatus (strain Norway 4)</name>
    <name type="synonym">Desulfovibrio desulfuricans (strain Norway 4)</name>
    <dbReference type="NCBI Taxonomy" id="52561"/>
    <lineage>
        <taxon>Bacteria</taxon>
        <taxon>Pseudomonadati</taxon>
        <taxon>Thermodesulfobacteriota</taxon>
        <taxon>Desulfovibrionia</taxon>
        <taxon>Desulfovibrionales</taxon>
        <taxon>Desulfomicrobiaceae</taxon>
        <taxon>Desulfomicrobium</taxon>
    </lineage>
</organism>
<keyword evidence="1" id="KW-0472">Membrane</keyword>
<gene>
    <name evidence="2" type="ORF">SAMN05421830_104265</name>
</gene>
<proteinExistence type="predicted"/>
<name>A0A8G2F5V6_DESNO</name>
<feature type="transmembrane region" description="Helical" evidence="1">
    <location>
        <begin position="146"/>
        <end position="167"/>
    </location>
</feature>
<dbReference type="Proteomes" id="UP000199581">
    <property type="component" value="Unassembled WGS sequence"/>
</dbReference>
<keyword evidence="1" id="KW-0812">Transmembrane</keyword>
<evidence type="ECO:0000256" key="1">
    <source>
        <dbReference type="SAM" id="Phobius"/>
    </source>
</evidence>
<sequence>MRNHMFGFTLQESLFLGFCSLLILSTKLMLRLHLKVPGHSMFFLILFLMLAALCVRKRWSATLAAGMAGLLGMFTGSGKLGPLGIVSYMLPALVIDFCVPFLESHRKNLAFFAVAGLLAGAARAPISLFSEWMVGMDVQVLFMSTAIKTGGGMIFGALGALPVPALLTKLEARGLLSANPKPENSGANP</sequence>
<accession>A0A8G2F5V6</accession>
<comment type="caution">
    <text evidence="2">The sequence shown here is derived from an EMBL/GenBank/DDBJ whole genome shotgun (WGS) entry which is preliminary data.</text>
</comment>
<feature type="transmembrane region" description="Helical" evidence="1">
    <location>
        <begin position="109"/>
        <end position="126"/>
    </location>
</feature>
<feature type="transmembrane region" description="Helical" evidence="1">
    <location>
        <begin position="61"/>
        <end position="77"/>
    </location>
</feature>
<feature type="transmembrane region" description="Helical" evidence="1">
    <location>
        <begin position="12"/>
        <end position="30"/>
    </location>
</feature>
<keyword evidence="3" id="KW-1185">Reference proteome</keyword>
<feature type="transmembrane region" description="Helical" evidence="1">
    <location>
        <begin position="83"/>
        <end position="102"/>
    </location>
</feature>
<protein>
    <submittedName>
        <fullName evidence="2">ABC-type cobalt transport system, permease component</fullName>
    </submittedName>
</protein>
<reference evidence="2 3" key="1">
    <citation type="submission" date="2016-10" db="EMBL/GenBank/DDBJ databases">
        <authorList>
            <person name="Varghese N."/>
            <person name="Submissions S."/>
        </authorList>
    </citation>
    <scope>NUCLEOTIDE SEQUENCE [LARGE SCALE GENOMIC DNA]</scope>
    <source>
        <strain evidence="2 3">DSM 1741</strain>
    </source>
</reference>